<dbReference type="InterPro" id="IPR022194">
    <property type="entry name" value="DUF3719"/>
</dbReference>
<feature type="compositionally biased region" description="Polar residues" evidence="2">
    <location>
        <begin position="346"/>
        <end position="356"/>
    </location>
</feature>
<dbReference type="PANTHER" id="PTHR31997:SF1">
    <property type="entry name" value="AGAP003710-PA"/>
    <property type="match status" value="1"/>
</dbReference>
<feature type="compositionally biased region" description="Low complexity" evidence="2">
    <location>
        <begin position="470"/>
        <end position="486"/>
    </location>
</feature>
<sequence length="605" mass="65084">RVLERSNCTNSMDWGFGRNPLAEDSESSAFNRATEELEAADTTTLQRQLSEFDQAVYGELKVQRKGNAKPQSKSKHQRLSSDRQTTRPLKQQVEEWRSSFLHLRVRGESSTVLSQERGWQFFEPPPAAASDGEAAAAGPARRGWLPSDGSSKYSMALKVANKVANMRAAITHRTTERPGLNRISSLNAGAPDQGPAAAARKPPAKKAAAPASCLAGGVELAVEGSAARILHPSREEGAGDPEEVFAQHGEFEETISQHSDNLMHCHADLSRRRTLRAGEAQTPADMLSIERREIERQLAREEEAGLPPREPVACAKHEAKAILFDKIWAELCPVLAPLLSTACNNREGSVRDSQSCGGHEEPEAGPGSPVSRNGDGEACSSSADPPVESPSTKLPLPSRWSLETSREAADERQTGTPPGAGGFLRIRSLQRSRRASDGHLLESSPHEVPQHPSLKLLQDTGLSRSVDMDASASARPPSSSSSSTARNWRQRLARTPPVPRAPQGAGRDPLAASHRHTLQTGSWPGWSLAADQPAARQQRLPAGGFLQVTGKMRSSSASEGSPVLPAIHSQAAGPGQEGSPRGRRGPGQPRVNLPFINPPRRMSRS</sequence>
<feature type="region of interest" description="Disordered" evidence="2">
    <location>
        <begin position="126"/>
        <end position="149"/>
    </location>
</feature>
<dbReference type="EMBL" id="GBEZ01018607">
    <property type="protein sequence ID" value="JAC67843.1"/>
    <property type="molecule type" value="Transcribed_RNA"/>
</dbReference>
<evidence type="ECO:0000313" key="4">
    <source>
        <dbReference type="EMBL" id="JAC67843.1"/>
    </source>
</evidence>
<evidence type="ECO:0000259" key="3">
    <source>
        <dbReference type="Pfam" id="PF12516"/>
    </source>
</evidence>
<accession>A0A061R778</accession>
<feature type="non-terminal residue" evidence="4">
    <location>
        <position position="1"/>
    </location>
</feature>
<feature type="compositionally biased region" description="Basic residues" evidence="2">
    <location>
        <begin position="63"/>
        <end position="78"/>
    </location>
</feature>
<feature type="region of interest" description="Disordered" evidence="2">
    <location>
        <begin position="173"/>
        <end position="202"/>
    </location>
</feature>
<feature type="domain" description="DUF3719" evidence="3">
    <location>
        <begin position="84"/>
        <end position="130"/>
    </location>
</feature>
<feature type="compositionally biased region" description="Polar residues" evidence="2">
    <location>
        <begin position="1"/>
        <end position="12"/>
    </location>
</feature>
<comment type="similarity">
    <text evidence="1">Belongs to the FAM149 family.</text>
</comment>
<feature type="region of interest" description="Disordered" evidence="2">
    <location>
        <begin position="1"/>
        <end position="31"/>
    </location>
</feature>
<name>A0A061R778_9CHLO</name>
<feature type="region of interest" description="Disordered" evidence="2">
    <location>
        <begin position="63"/>
        <end position="91"/>
    </location>
</feature>
<organism evidence="4">
    <name type="scientific">Tetraselmis sp. GSL018</name>
    <dbReference type="NCBI Taxonomy" id="582737"/>
    <lineage>
        <taxon>Eukaryota</taxon>
        <taxon>Viridiplantae</taxon>
        <taxon>Chlorophyta</taxon>
        <taxon>core chlorophytes</taxon>
        <taxon>Chlorodendrophyceae</taxon>
        <taxon>Chlorodendrales</taxon>
        <taxon>Chlorodendraceae</taxon>
        <taxon>Tetraselmis</taxon>
    </lineage>
</organism>
<dbReference type="InterPro" id="IPR039630">
    <property type="entry name" value="FAM149"/>
</dbReference>
<reference evidence="4" key="1">
    <citation type="submission" date="2014-05" db="EMBL/GenBank/DDBJ databases">
        <title>The transcriptome of the halophilic microalga Tetraselmis sp. GSL018 isolated from the Great Salt Lake, Utah.</title>
        <authorList>
            <person name="Jinkerson R.E."/>
            <person name="D'Adamo S."/>
            <person name="Posewitz M.C."/>
        </authorList>
    </citation>
    <scope>NUCLEOTIDE SEQUENCE</scope>
    <source>
        <strain evidence="4">GSL018</strain>
    </source>
</reference>
<dbReference type="PANTHER" id="PTHR31997">
    <property type="entry name" value="AGAP003710-PA"/>
    <property type="match status" value="1"/>
</dbReference>
<evidence type="ECO:0000256" key="1">
    <source>
        <dbReference type="ARBA" id="ARBA00008309"/>
    </source>
</evidence>
<feature type="compositionally biased region" description="Basic and acidic residues" evidence="2">
    <location>
        <begin position="434"/>
        <end position="449"/>
    </location>
</feature>
<feature type="compositionally biased region" description="Low complexity" evidence="2">
    <location>
        <begin position="188"/>
        <end position="202"/>
    </location>
</feature>
<proteinExistence type="inferred from homology"/>
<dbReference type="AlphaFoldDB" id="A0A061R778"/>
<feature type="compositionally biased region" description="Low complexity" evidence="2">
    <location>
        <begin position="128"/>
        <end position="140"/>
    </location>
</feature>
<feature type="region of interest" description="Disordered" evidence="2">
    <location>
        <begin position="346"/>
        <end position="605"/>
    </location>
</feature>
<dbReference type="Pfam" id="PF12516">
    <property type="entry name" value="DUF3719"/>
    <property type="match status" value="1"/>
</dbReference>
<feature type="compositionally biased region" description="Basic and acidic residues" evidence="2">
    <location>
        <begin position="404"/>
        <end position="413"/>
    </location>
</feature>
<protein>
    <recommendedName>
        <fullName evidence="3">DUF3719 domain-containing protein</fullName>
    </recommendedName>
</protein>
<evidence type="ECO:0000256" key="2">
    <source>
        <dbReference type="SAM" id="MobiDB-lite"/>
    </source>
</evidence>
<gene>
    <name evidence="4" type="ORF">TSPGSL018_10112</name>
</gene>